<keyword evidence="4 5" id="KW-0472">Membrane</keyword>
<reference evidence="7 8" key="1">
    <citation type="submission" date="2017-10" db="EMBL/GenBank/DDBJ databases">
        <title>Comparative genomics between pathogenic Norcardia.</title>
        <authorList>
            <person name="Zeng L."/>
        </authorList>
    </citation>
    <scope>NUCLEOTIDE SEQUENCE [LARGE SCALE GENOMIC DNA]</scope>
    <source>
        <strain evidence="7 8">NC_YFY_NT001</strain>
    </source>
</reference>
<dbReference type="CDD" id="cd17475">
    <property type="entry name" value="MFS_MT3072_like"/>
    <property type="match status" value="1"/>
</dbReference>
<evidence type="ECO:0000256" key="3">
    <source>
        <dbReference type="ARBA" id="ARBA00022989"/>
    </source>
</evidence>
<dbReference type="PROSITE" id="PS50850">
    <property type="entry name" value="MFS"/>
    <property type="match status" value="1"/>
</dbReference>
<feature type="transmembrane region" description="Helical" evidence="5">
    <location>
        <begin position="319"/>
        <end position="342"/>
    </location>
</feature>
<evidence type="ECO:0000256" key="1">
    <source>
        <dbReference type="ARBA" id="ARBA00004651"/>
    </source>
</evidence>
<feature type="transmembrane region" description="Helical" evidence="5">
    <location>
        <begin position="85"/>
        <end position="101"/>
    </location>
</feature>
<dbReference type="InterPro" id="IPR052952">
    <property type="entry name" value="MFS-Transporter"/>
</dbReference>
<keyword evidence="2 5" id="KW-0812">Transmembrane</keyword>
<dbReference type="GO" id="GO:0022857">
    <property type="term" value="F:transmembrane transporter activity"/>
    <property type="evidence" value="ECO:0007669"/>
    <property type="project" value="InterPro"/>
</dbReference>
<feature type="transmembrane region" description="Helical" evidence="5">
    <location>
        <begin position="259"/>
        <end position="281"/>
    </location>
</feature>
<feature type="transmembrane region" description="Helical" evidence="5">
    <location>
        <begin position="56"/>
        <end position="78"/>
    </location>
</feature>
<dbReference type="InterPro" id="IPR011701">
    <property type="entry name" value="MFS"/>
</dbReference>
<dbReference type="Gene3D" id="1.20.1250.20">
    <property type="entry name" value="MFS general substrate transporter like domains"/>
    <property type="match status" value="2"/>
</dbReference>
<accession>A0A291RRP5</accession>
<gene>
    <name evidence="7" type="ORF">CRH09_30795</name>
</gene>
<feature type="transmembrane region" description="Helical" evidence="5">
    <location>
        <begin position="18"/>
        <end position="44"/>
    </location>
</feature>
<dbReference type="SUPFAM" id="SSF103473">
    <property type="entry name" value="MFS general substrate transporter"/>
    <property type="match status" value="1"/>
</dbReference>
<dbReference type="PANTHER" id="PTHR23527:SF1">
    <property type="entry name" value="BLL3282 PROTEIN"/>
    <property type="match status" value="1"/>
</dbReference>
<keyword evidence="3 5" id="KW-1133">Transmembrane helix</keyword>
<feature type="transmembrane region" description="Helical" evidence="5">
    <location>
        <begin position="145"/>
        <end position="164"/>
    </location>
</feature>
<dbReference type="Pfam" id="PF07690">
    <property type="entry name" value="MFS_1"/>
    <property type="match status" value="1"/>
</dbReference>
<feature type="transmembrane region" description="Helical" evidence="5">
    <location>
        <begin position="293"/>
        <end position="313"/>
    </location>
</feature>
<dbReference type="AlphaFoldDB" id="A0A291RRP5"/>
<evidence type="ECO:0000313" key="7">
    <source>
        <dbReference type="EMBL" id="ATL69912.1"/>
    </source>
</evidence>
<feature type="transmembrane region" description="Helical" evidence="5">
    <location>
        <begin position="229"/>
        <end position="253"/>
    </location>
</feature>
<feature type="transmembrane region" description="Helical" evidence="5">
    <location>
        <begin position="386"/>
        <end position="403"/>
    </location>
</feature>
<feature type="domain" description="Major facilitator superfamily (MFS) profile" evidence="6">
    <location>
        <begin position="17"/>
        <end position="412"/>
    </location>
</feature>
<dbReference type="RefSeq" id="WP_098696917.1">
    <property type="nucleotide sequence ID" value="NZ_CP023778.1"/>
</dbReference>
<evidence type="ECO:0000256" key="2">
    <source>
        <dbReference type="ARBA" id="ARBA00022692"/>
    </source>
</evidence>
<dbReference type="EMBL" id="CP023778">
    <property type="protein sequence ID" value="ATL69912.1"/>
    <property type="molecule type" value="Genomic_DNA"/>
</dbReference>
<evidence type="ECO:0000313" key="8">
    <source>
        <dbReference type="Proteomes" id="UP000221961"/>
    </source>
</evidence>
<organism evidence="7 8">
    <name type="scientific">Nocardia terpenica</name>
    <dbReference type="NCBI Taxonomy" id="455432"/>
    <lineage>
        <taxon>Bacteria</taxon>
        <taxon>Bacillati</taxon>
        <taxon>Actinomycetota</taxon>
        <taxon>Actinomycetes</taxon>
        <taxon>Mycobacteriales</taxon>
        <taxon>Nocardiaceae</taxon>
        <taxon>Nocardia</taxon>
    </lineage>
</organism>
<name>A0A291RRP5_9NOCA</name>
<dbReference type="GeneID" id="88361672"/>
<evidence type="ECO:0000256" key="5">
    <source>
        <dbReference type="SAM" id="Phobius"/>
    </source>
</evidence>
<dbReference type="InterPro" id="IPR036259">
    <property type="entry name" value="MFS_trans_sf"/>
</dbReference>
<evidence type="ECO:0000259" key="6">
    <source>
        <dbReference type="PROSITE" id="PS50850"/>
    </source>
</evidence>
<dbReference type="Proteomes" id="UP000221961">
    <property type="component" value="Chromosome"/>
</dbReference>
<comment type="subcellular location">
    <subcellularLocation>
        <location evidence="1">Cell membrane</location>
        <topology evidence="1">Multi-pass membrane protein</topology>
    </subcellularLocation>
</comment>
<proteinExistence type="predicted"/>
<feature type="transmembrane region" description="Helical" evidence="5">
    <location>
        <begin position="354"/>
        <end position="374"/>
    </location>
</feature>
<dbReference type="InterPro" id="IPR020846">
    <property type="entry name" value="MFS_dom"/>
</dbReference>
<dbReference type="GO" id="GO:0005886">
    <property type="term" value="C:plasma membrane"/>
    <property type="evidence" value="ECO:0007669"/>
    <property type="project" value="UniProtKB-SubCell"/>
</dbReference>
<protein>
    <submittedName>
        <fullName evidence="7">MFS transporter</fullName>
    </submittedName>
</protein>
<sequence>MNDTEYGARQWSNPAYRWVVLVAATVTQASSCFFVQGIGAIGIYLQNGLHLNSTQLGLLISAAQLVPILGLLAVGELLDRYSERAVVGIGTLVLAAALMLGGLADNYAALLLVLVIVGAGYSTAQPGGSKSVAQWFNPSQRGLAMGIRQAGLPLGGALAAAVLPQLATHYGWKSCFIVSGIVTLVGAAVFITLYRQPTDLVRNAPRPPARSARRAVGSRLGMIKDPSMVRIMISGMALVAVQYGILVFTVPYLRSGGVGVGNAAAILFITQMAGVTGRILLATWSDRSTGGRYVPVLICMSGVSVGLGLLTVAPLHNTLVAGLLLAWIGFFGFGWYGPWVVYVAESAPSDKTGFALGLAMAVNEIIVVATPPGLGFLQDVTGSYRPGWAVLIGISLLALAATMKKPTVVRTNADQLTNK</sequence>
<evidence type="ECO:0000256" key="4">
    <source>
        <dbReference type="ARBA" id="ARBA00023136"/>
    </source>
</evidence>
<feature type="transmembrane region" description="Helical" evidence="5">
    <location>
        <begin position="170"/>
        <end position="194"/>
    </location>
</feature>
<dbReference type="KEGG" id="ntp:CRH09_30795"/>
<feature type="transmembrane region" description="Helical" evidence="5">
    <location>
        <begin position="107"/>
        <end position="124"/>
    </location>
</feature>
<dbReference type="PANTHER" id="PTHR23527">
    <property type="entry name" value="BLL3282 PROTEIN"/>
    <property type="match status" value="1"/>
</dbReference>